<proteinExistence type="predicted"/>
<dbReference type="RefSeq" id="WP_376999817.1">
    <property type="nucleotide sequence ID" value="NZ_JBHSQE010000001.1"/>
</dbReference>
<accession>A0ABW1QAH9</accession>
<dbReference type="SUPFAM" id="SSF56672">
    <property type="entry name" value="DNA/RNA polymerases"/>
    <property type="match status" value="1"/>
</dbReference>
<evidence type="ECO:0000256" key="1">
    <source>
        <dbReference type="SAM" id="MobiDB-lite"/>
    </source>
</evidence>
<reference evidence="3" key="1">
    <citation type="journal article" date="2019" name="Int. J. Syst. Evol. Microbiol.">
        <title>The Global Catalogue of Microorganisms (GCM) 10K type strain sequencing project: providing services to taxonomists for standard genome sequencing and annotation.</title>
        <authorList>
            <consortium name="The Broad Institute Genomics Platform"/>
            <consortium name="The Broad Institute Genome Sequencing Center for Infectious Disease"/>
            <person name="Wu L."/>
            <person name="Ma J."/>
        </authorList>
    </citation>
    <scope>NUCLEOTIDE SEQUENCE [LARGE SCALE GENOMIC DNA]</scope>
    <source>
        <strain evidence="3">CCUG 51943</strain>
    </source>
</reference>
<organism evidence="2 3">
    <name type="scientific">Corynebacterium nasicanis</name>
    <dbReference type="NCBI Taxonomy" id="1448267"/>
    <lineage>
        <taxon>Bacteria</taxon>
        <taxon>Bacillati</taxon>
        <taxon>Actinomycetota</taxon>
        <taxon>Actinomycetes</taxon>
        <taxon>Mycobacteriales</taxon>
        <taxon>Corynebacteriaceae</taxon>
        <taxon>Corynebacterium</taxon>
    </lineage>
</organism>
<comment type="caution">
    <text evidence="2">The sequence shown here is derived from an EMBL/GenBank/DDBJ whole genome shotgun (WGS) entry which is preliminary data.</text>
</comment>
<evidence type="ECO:0000313" key="3">
    <source>
        <dbReference type="Proteomes" id="UP001596244"/>
    </source>
</evidence>
<gene>
    <name evidence="2" type="ORF">ACFPUZ_03245</name>
</gene>
<evidence type="ECO:0008006" key="4">
    <source>
        <dbReference type="Google" id="ProtNLM"/>
    </source>
</evidence>
<dbReference type="InterPro" id="IPR043502">
    <property type="entry name" value="DNA/RNA_pol_sf"/>
</dbReference>
<protein>
    <recommendedName>
        <fullName evidence="4">DNA-directed DNA polymerase</fullName>
    </recommendedName>
</protein>
<dbReference type="EMBL" id="JBHSQE010000001">
    <property type="protein sequence ID" value="MFC6145827.1"/>
    <property type="molecule type" value="Genomic_DNA"/>
</dbReference>
<evidence type="ECO:0000313" key="2">
    <source>
        <dbReference type="EMBL" id="MFC6145827.1"/>
    </source>
</evidence>
<feature type="region of interest" description="Disordered" evidence="1">
    <location>
        <begin position="927"/>
        <end position="949"/>
    </location>
</feature>
<sequence length="949" mass="105230">MGNPVLRPCDRASSVNALAVAEGVETDVSGDVGGRSAAVVGIDSGNSLLGFRDLPSMKAMGTGRDGLIVGFDTEFFYPDGEQGAREILSYQFAVVDVRDDEQMVEVVILPVEGERITLHTALWTVVVEAGLYESPLVPDTVTARGVRLRDFWSHEDEVDFYQQYGGHPDFARAHRDAVRDALVGSGGRVPITLVAHMGSADLTAFKHSRYQVDHMRKLTSAAGGLVTLMPFRLIRSDQSRWWWTWITLTIRDTMAHSPDGHQSLRALGEACGVEKRDVPDEMLSRMDVYRRDHFTDFLEYGINDSVIVVEYMARMWGEAAVPPITLGGGAARAMVETGKGYLCLTSSKDFRRVFSGLVNEDVGVEPVEEGDKLSFYAKRRRVPVDGAAAQLMAAFASAYHGGLNSCPVPGYYETRTIDVDAQNAYPTAMSIVEDLDFETGCIEDVIHERELTFDDVPSPVSPVVAFVSFEFPDDVRYPCIPVYTDNTLIYARNSEGIAGTWVTGPELWLALAMGARVFAQIGFLGRRLKGPDDGRSLTLRHGVRSLIDDRNRAKEIHGKGSLEERTLKTAVLTIYGKTAQDVAAQRAWNALAQEMDAVGGSAITSPYHAAMTTALVRAQLHATMQQLHERGYTTYSVTTDGFITDATLEVVEGLDLYGLADHLREAREFLATDPSVWEVKHEQDTLLNFVTRGNVTIDETGVCAHAGLKFGGVDPDSYEDRELLIETVVTREGRVQNNYTGFSTFKELSRVEQRKDFGVREVRRTVSLDYDLKRRPVMPTMTPVTVTISDGTKWGVTNFETEPWDRVEDAIRGRTIARGIAKSGCLRTVAEWKSWEVKNTYGKGRRIVTPQRAVLMSIVMAHRQGVVNIPTLSDTNLTVAERLEWLSEWGLGTVSRGDWDNARRPERAAQMLPLDVLEPYLTRMREMQSGDHPDDDDRLPYDLSAGAGE</sequence>
<keyword evidence="3" id="KW-1185">Reference proteome</keyword>
<dbReference type="Proteomes" id="UP001596244">
    <property type="component" value="Unassembled WGS sequence"/>
</dbReference>
<name>A0ABW1QAH9_9CORY</name>